<protein>
    <submittedName>
        <fullName evidence="1">Uncharacterized protein</fullName>
    </submittedName>
</protein>
<dbReference type="EMBL" id="JPVO01000050">
    <property type="protein sequence ID" value="KGR75652.1"/>
    <property type="molecule type" value="Genomic_DNA"/>
</dbReference>
<evidence type="ECO:0000313" key="1">
    <source>
        <dbReference type="EMBL" id="KGR75652.1"/>
    </source>
</evidence>
<dbReference type="AlphaFoldDB" id="A0A0A3ILE5"/>
<comment type="caution">
    <text evidence="1">The sequence shown here is derived from an EMBL/GenBank/DDBJ whole genome shotgun (WGS) entry which is preliminary data.</text>
</comment>
<keyword evidence="2" id="KW-1185">Reference proteome</keyword>
<proteinExistence type="predicted"/>
<name>A0A0A3ILE5_9BACL</name>
<evidence type="ECO:0000313" key="2">
    <source>
        <dbReference type="Proteomes" id="UP000030408"/>
    </source>
</evidence>
<dbReference type="Proteomes" id="UP000030408">
    <property type="component" value="Unassembled WGS sequence"/>
</dbReference>
<sequence length="105" mass="11838">MTRKHAVGIITPKSIGSPLNFTVAIHIILASPATKRKAAMLQKYGQKINSITKRYYVELVDMSLQLMNIWTANRNVLAARVPLTRAVACTSIYTLKHRYLGWIIL</sequence>
<organism evidence="1 2">
    <name type="scientific">Ureibacillus sinduriensis BLB-1 = JCM 15800</name>
    <dbReference type="NCBI Taxonomy" id="1384057"/>
    <lineage>
        <taxon>Bacteria</taxon>
        <taxon>Bacillati</taxon>
        <taxon>Bacillota</taxon>
        <taxon>Bacilli</taxon>
        <taxon>Bacillales</taxon>
        <taxon>Caryophanaceae</taxon>
        <taxon>Ureibacillus</taxon>
    </lineage>
</organism>
<gene>
    <name evidence="1" type="ORF">CD33_11005</name>
</gene>
<reference evidence="1 2" key="1">
    <citation type="submission" date="2014-02" db="EMBL/GenBank/DDBJ databases">
        <title>Draft genome sequence of Lysinibacillus sinduriensis JCM 15800.</title>
        <authorList>
            <person name="Zhang F."/>
            <person name="Wang G."/>
            <person name="Zhang L."/>
        </authorList>
    </citation>
    <scope>NUCLEOTIDE SEQUENCE [LARGE SCALE GENOMIC DNA]</scope>
    <source>
        <strain evidence="1 2">JCM 15800</strain>
    </source>
</reference>
<accession>A0A0A3ILE5</accession>
<dbReference type="STRING" id="1384057.CD33_11005"/>